<name>A0A934JXD4_9GAMM</name>
<dbReference type="PRINTS" id="PR01490">
    <property type="entry name" value="RTXTOXIND"/>
</dbReference>
<reference evidence="13" key="1">
    <citation type="submission" date="2020-12" db="EMBL/GenBank/DDBJ databases">
        <title>Marinomonas arctica sp. nov., a psychrotolerant bacterium isolated from the Arctic.</title>
        <authorList>
            <person name="Zhang Y."/>
        </authorList>
    </citation>
    <scope>NUCLEOTIDE SEQUENCE</scope>
    <source>
        <strain evidence="13">C1424</strain>
    </source>
</reference>
<proteinExistence type="inferred from homology"/>
<evidence type="ECO:0000256" key="1">
    <source>
        <dbReference type="ARBA" id="ARBA00004377"/>
    </source>
</evidence>
<dbReference type="Gene3D" id="2.40.30.170">
    <property type="match status" value="1"/>
</dbReference>
<keyword evidence="14" id="KW-1185">Reference proteome</keyword>
<keyword evidence="7 9" id="KW-1133">Transmembrane helix</keyword>
<dbReference type="EMBL" id="JAEMNX010000038">
    <property type="protein sequence ID" value="MBJ7539957.1"/>
    <property type="molecule type" value="Genomic_DNA"/>
</dbReference>
<gene>
    <name evidence="13" type="ORF">I8J31_19980</name>
</gene>
<protein>
    <recommendedName>
        <fullName evidence="9">Membrane fusion protein (MFP) family protein</fullName>
    </recommendedName>
</protein>
<keyword evidence="6 9" id="KW-0812">Transmembrane</keyword>
<dbReference type="RefSeq" id="WP_199470351.1">
    <property type="nucleotide sequence ID" value="NZ_JAEMNX010000038.1"/>
</dbReference>
<dbReference type="InterPro" id="IPR010129">
    <property type="entry name" value="T1SS_HlyD"/>
</dbReference>
<dbReference type="PANTHER" id="PTHR30386">
    <property type="entry name" value="MEMBRANE FUSION SUBUNIT OF EMRAB-TOLC MULTIDRUG EFFLUX PUMP"/>
    <property type="match status" value="1"/>
</dbReference>
<feature type="domain" description="AprE-like long alpha-helical hairpin" evidence="11">
    <location>
        <begin position="96"/>
        <end position="285"/>
    </location>
</feature>
<evidence type="ECO:0000313" key="13">
    <source>
        <dbReference type="EMBL" id="MBJ7539957.1"/>
    </source>
</evidence>
<dbReference type="Pfam" id="PF25994">
    <property type="entry name" value="HH_AprE"/>
    <property type="match status" value="1"/>
</dbReference>
<evidence type="ECO:0000259" key="12">
    <source>
        <dbReference type="Pfam" id="PF26002"/>
    </source>
</evidence>
<dbReference type="PANTHER" id="PTHR30386:SF17">
    <property type="entry name" value="ALKALINE PROTEASE SECRETION PROTEIN APRE"/>
    <property type="match status" value="1"/>
</dbReference>
<dbReference type="Proteomes" id="UP000628710">
    <property type="component" value="Unassembled WGS sequence"/>
</dbReference>
<comment type="subcellular location">
    <subcellularLocation>
        <location evidence="1 9">Cell inner membrane</location>
        <topology evidence="1 9">Single-pass membrane protein</topology>
    </subcellularLocation>
</comment>
<feature type="domain" description="AprE-like beta-barrel" evidence="12">
    <location>
        <begin position="327"/>
        <end position="415"/>
    </location>
</feature>
<keyword evidence="4 9" id="KW-1003">Cell membrane</keyword>
<dbReference type="InterPro" id="IPR050739">
    <property type="entry name" value="MFP"/>
</dbReference>
<dbReference type="GO" id="GO:0015031">
    <property type="term" value="P:protein transport"/>
    <property type="evidence" value="ECO:0007669"/>
    <property type="project" value="InterPro"/>
</dbReference>
<evidence type="ECO:0000256" key="8">
    <source>
        <dbReference type="ARBA" id="ARBA00023136"/>
    </source>
</evidence>
<organism evidence="13 14">
    <name type="scientific">Marinomonas transparens</name>
    <dbReference type="NCBI Taxonomy" id="2795388"/>
    <lineage>
        <taxon>Bacteria</taxon>
        <taxon>Pseudomonadati</taxon>
        <taxon>Pseudomonadota</taxon>
        <taxon>Gammaproteobacteria</taxon>
        <taxon>Oceanospirillales</taxon>
        <taxon>Oceanospirillaceae</taxon>
        <taxon>Marinomonas</taxon>
    </lineage>
</organism>
<evidence type="ECO:0000259" key="11">
    <source>
        <dbReference type="Pfam" id="PF25994"/>
    </source>
</evidence>
<comment type="caution">
    <text evidence="13">The sequence shown here is derived from an EMBL/GenBank/DDBJ whole genome shotgun (WGS) entry which is preliminary data.</text>
</comment>
<accession>A0A934JXD4</accession>
<evidence type="ECO:0000256" key="5">
    <source>
        <dbReference type="ARBA" id="ARBA00022519"/>
    </source>
</evidence>
<evidence type="ECO:0000256" key="4">
    <source>
        <dbReference type="ARBA" id="ARBA00022475"/>
    </source>
</evidence>
<keyword evidence="8 9" id="KW-0472">Membrane</keyword>
<evidence type="ECO:0000313" key="14">
    <source>
        <dbReference type="Proteomes" id="UP000628710"/>
    </source>
</evidence>
<evidence type="ECO:0000256" key="10">
    <source>
        <dbReference type="SAM" id="Coils"/>
    </source>
</evidence>
<dbReference type="InterPro" id="IPR058982">
    <property type="entry name" value="Beta-barrel_AprE"/>
</dbReference>
<comment type="similarity">
    <text evidence="2 9">Belongs to the membrane fusion protein (MFP) (TC 8.A.1) family.</text>
</comment>
<feature type="coiled-coil region" evidence="10">
    <location>
        <begin position="156"/>
        <end position="183"/>
    </location>
</feature>
<evidence type="ECO:0000256" key="6">
    <source>
        <dbReference type="ARBA" id="ARBA00022692"/>
    </source>
</evidence>
<keyword evidence="5 9" id="KW-0997">Cell inner membrane</keyword>
<feature type="coiled-coil region" evidence="10">
    <location>
        <begin position="215"/>
        <end position="292"/>
    </location>
</feature>
<keyword evidence="3 9" id="KW-0813">Transport</keyword>
<dbReference type="GO" id="GO:0005886">
    <property type="term" value="C:plasma membrane"/>
    <property type="evidence" value="ECO:0007669"/>
    <property type="project" value="UniProtKB-SubCell"/>
</dbReference>
<sequence length="439" mass="49063">MTAIQLSSEQKLFGSIRRHILTVSIVIFVLVGGMGVWTGLSSIAGAVVATGTIVVESNTKEVQHREGGIVKAIEVENGDLVDAGDLLIVLDDTLLQSEMSSIVKQLHELYAQNSRLLAEQAGKNEIVFDMPMKDSQFVSLVDSVETNQRAFFHARANSLAGQKSQLKEKISQLEQEIIGFQADSDTKKSEMGFVTRELEDIRPLFEQNLISKTRITELERDEAQLQGAYNVLLAEVAQNKGAIRELEMQVLQLEEDKRVEVLQQLQDTRVNIVLLEKQKADVEDQLKRLNIRAPRSGYVHNLAIHTVGGVVAPGETVTLLVPQKDLLLVEAQIRPVDIEQLYFSQDAKVRFPSFNQKTTPELKATLKTVSADLLQDQQSGVMYYQAMFMISETELSKLNGKSLIPGMPVEVFAKTEERTVLSYLLKPVRDQIVHALRER</sequence>
<dbReference type="NCBIfam" id="TIGR01843">
    <property type="entry name" value="type_I_hlyD"/>
    <property type="match status" value="1"/>
</dbReference>
<evidence type="ECO:0000256" key="9">
    <source>
        <dbReference type="RuleBase" id="RU365093"/>
    </source>
</evidence>
<evidence type="ECO:0000256" key="3">
    <source>
        <dbReference type="ARBA" id="ARBA00022448"/>
    </source>
</evidence>
<keyword evidence="10" id="KW-0175">Coiled coil</keyword>
<evidence type="ECO:0000256" key="7">
    <source>
        <dbReference type="ARBA" id="ARBA00022989"/>
    </source>
</evidence>
<feature type="transmembrane region" description="Helical" evidence="9">
    <location>
        <begin position="20"/>
        <end position="40"/>
    </location>
</feature>
<dbReference type="InterPro" id="IPR058781">
    <property type="entry name" value="HH_AprE-like"/>
</dbReference>
<dbReference type="AlphaFoldDB" id="A0A934JXD4"/>
<dbReference type="Pfam" id="PF26002">
    <property type="entry name" value="Beta-barrel_AprE"/>
    <property type="match status" value="1"/>
</dbReference>
<evidence type="ECO:0000256" key="2">
    <source>
        <dbReference type="ARBA" id="ARBA00009477"/>
    </source>
</evidence>